<keyword evidence="7" id="KW-0325">Glycoprotein</keyword>
<feature type="domain" description="VWFA" evidence="8">
    <location>
        <begin position="1"/>
        <end position="173"/>
    </location>
</feature>
<evidence type="ECO:0000313" key="9">
    <source>
        <dbReference type="EMBL" id="POI32823.1"/>
    </source>
</evidence>
<comment type="similarity">
    <text evidence="2">Belongs to the ITIH family.</text>
</comment>
<dbReference type="Pfam" id="PF13768">
    <property type="entry name" value="VWA_3"/>
    <property type="match status" value="1"/>
</dbReference>
<organism evidence="9 10">
    <name type="scientific">Bambusicola thoracicus</name>
    <name type="common">Chinese bamboo-partridge</name>
    <name type="synonym">Perdix thoracica</name>
    <dbReference type="NCBI Taxonomy" id="9083"/>
    <lineage>
        <taxon>Eukaryota</taxon>
        <taxon>Metazoa</taxon>
        <taxon>Chordata</taxon>
        <taxon>Craniata</taxon>
        <taxon>Vertebrata</taxon>
        <taxon>Euteleostomi</taxon>
        <taxon>Archelosauria</taxon>
        <taxon>Archosauria</taxon>
        <taxon>Dinosauria</taxon>
        <taxon>Saurischia</taxon>
        <taxon>Theropoda</taxon>
        <taxon>Coelurosauria</taxon>
        <taxon>Aves</taxon>
        <taxon>Neognathae</taxon>
        <taxon>Galloanserae</taxon>
        <taxon>Galliformes</taxon>
        <taxon>Phasianidae</taxon>
        <taxon>Perdicinae</taxon>
        <taxon>Bambusicola</taxon>
    </lineage>
</organism>
<dbReference type="GO" id="GO:0005576">
    <property type="term" value="C:extracellular region"/>
    <property type="evidence" value="ECO:0007669"/>
    <property type="project" value="UniProtKB-SubCell"/>
</dbReference>
<comment type="caution">
    <text evidence="9">The sequence shown here is derived from an EMBL/GenBank/DDBJ whole genome shotgun (WGS) entry which is preliminary data.</text>
</comment>
<keyword evidence="3" id="KW-0964">Secreted</keyword>
<evidence type="ECO:0000256" key="4">
    <source>
        <dbReference type="ARBA" id="ARBA00022690"/>
    </source>
</evidence>
<evidence type="ECO:0000256" key="7">
    <source>
        <dbReference type="ARBA" id="ARBA00023180"/>
    </source>
</evidence>
<keyword evidence="6" id="KW-0722">Serine protease inhibitor</keyword>
<dbReference type="FunFam" id="3.40.50.410:FF:000013">
    <property type="entry name" value="inter-alpha-trypsin inhibitor heavy chain H2"/>
    <property type="match status" value="1"/>
</dbReference>
<evidence type="ECO:0000259" key="8">
    <source>
        <dbReference type="PROSITE" id="PS50234"/>
    </source>
</evidence>
<evidence type="ECO:0000256" key="3">
    <source>
        <dbReference type="ARBA" id="ARBA00022525"/>
    </source>
</evidence>
<sequence>MWGLKMKQTIEAMKAILSELRAADQFSLIDFNHNVRCWRDNLVSATPAQIEDAKKYIQTIHPNGGTNINEALLRATFILNEAQNLGMLDPNSVSMIVLVSDGDPTVGELKLTTIQKNVKQSIKDEYSLFCLGIGFDVDYDFLQRIATDNRGMAQRIFGNQETSAQMKRFYNQVSTPLLKKIQFNYPQESVSDVTQSSFHNYFGGSEIVVAGKVDTANLQHLESVVTATAANAELVMETLRDVEELDGFMKKDKYADPEFTKKLWAYLTVNQMLAERNTAPTAALKRNITKSILQMSLDHHIVTPFTSMLIENPEKDEIMLADQPKDPRRGCCSGTLGLTPNAPDNNKGIPPWANVTAVPVTSLLFTGVVVNGQLIGAKKEENKKLNTYFGKFGFYFKNKGLKVEIDTETITLKDGSYSIMLTWSDTGHIIRKQLLISVKKESNVTIRVGEEMSFMVLLHRVWKNHPVNVDFLGIYIPPENHFSPEARGLIGQFTSEPEVYIHNQRPGQTPEKPQATMEVKGNKLTVTRGLQKDYRTNRVFGTDVQCWFVHNSGKGFIDGHYKDYLVPHLYSFLKEP</sequence>
<dbReference type="SUPFAM" id="SSF53300">
    <property type="entry name" value="vWA-like"/>
    <property type="match status" value="1"/>
</dbReference>
<proteinExistence type="inferred from homology"/>
<evidence type="ECO:0000313" key="10">
    <source>
        <dbReference type="Proteomes" id="UP000237246"/>
    </source>
</evidence>
<dbReference type="OrthoDB" id="299997at2759"/>
<dbReference type="AlphaFoldDB" id="A0A2P4T8Z3"/>
<dbReference type="GO" id="GO:0030212">
    <property type="term" value="P:hyaluronan metabolic process"/>
    <property type="evidence" value="ECO:0007669"/>
    <property type="project" value="InterPro"/>
</dbReference>
<dbReference type="Proteomes" id="UP000237246">
    <property type="component" value="Unassembled WGS sequence"/>
</dbReference>
<evidence type="ECO:0000256" key="1">
    <source>
        <dbReference type="ARBA" id="ARBA00004613"/>
    </source>
</evidence>
<dbReference type="PROSITE" id="PS50234">
    <property type="entry name" value="VWFA"/>
    <property type="match status" value="1"/>
</dbReference>
<dbReference type="InterPro" id="IPR010600">
    <property type="entry name" value="ITI_HC_C"/>
</dbReference>
<keyword evidence="5" id="KW-0732">Signal</keyword>
<dbReference type="PANTHER" id="PTHR10338:SF14">
    <property type="entry name" value="INTER-ALPHA-TRYPSIN INHIBITOR HEAVY CHAIN H2"/>
    <property type="match status" value="1"/>
</dbReference>
<dbReference type="InterPro" id="IPR050934">
    <property type="entry name" value="ITIH"/>
</dbReference>
<gene>
    <name evidence="9" type="ORF">CIB84_003426</name>
</gene>
<dbReference type="PANTHER" id="PTHR10338">
    <property type="entry name" value="INTER-ALPHA-TRYPSIN INHIBITOR HEAVY CHAIN FAMILY MEMBER"/>
    <property type="match status" value="1"/>
</dbReference>
<dbReference type="SMART" id="SM00327">
    <property type="entry name" value="VWA"/>
    <property type="match status" value="1"/>
</dbReference>
<dbReference type="InterPro" id="IPR036465">
    <property type="entry name" value="vWFA_dom_sf"/>
</dbReference>
<reference evidence="9 10" key="1">
    <citation type="submission" date="2018-01" db="EMBL/GenBank/DDBJ databases">
        <title>Comparison of the Chinese Bamboo Partridge and Red Junglefowl genome sequences highlights the importance of demography in genome evolution.</title>
        <authorList>
            <person name="Tiley G.P."/>
            <person name="Kimball R.T."/>
            <person name="Braun E.L."/>
            <person name="Burleigh J.G."/>
        </authorList>
    </citation>
    <scope>NUCLEOTIDE SEQUENCE [LARGE SCALE GENOMIC DNA]</scope>
    <source>
        <strain evidence="9">RTK389</strain>
        <tissue evidence="9">Blood</tissue>
    </source>
</reference>
<accession>A0A2P4T8Z3</accession>
<comment type="subcellular location">
    <subcellularLocation>
        <location evidence="1">Secreted</location>
    </subcellularLocation>
</comment>
<dbReference type="EMBL" id="PPHD01004884">
    <property type="protein sequence ID" value="POI32823.1"/>
    <property type="molecule type" value="Genomic_DNA"/>
</dbReference>
<evidence type="ECO:0000256" key="6">
    <source>
        <dbReference type="ARBA" id="ARBA00022900"/>
    </source>
</evidence>
<dbReference type="Gene3D" id="3.40.50.410">
    <property type="entry name" value="von Willebrand factor, type A domain"/>
    <property type="match status" value="1"/>
</dbReference>
<protein>
    <recommendedName>
        <fullName evidence="8">VWFA domain-containing protein</fullName>
    </recommendedName>
</protein>
<evidence type="ECO:0000256" key="2">
    <source>
        <dbReference type="ARBA" id="ARBA00010158"/>
    </source>
</evidence>
<keyword evidence="4" id="KW-0646">Protease inhibitor</keyword>
<dbReference type="InterPro" id="IPR002035">
    <property type="entry name" value="VWF_A"/>
</dbReference>
<keyword evidence="10" id="KW-1185">Reference proteome</keyword>
<evidence type="ECO:0000256" key="5">
    <source>
        <dbReference type="ARBA" id="ARBA00022729"/>
    </source>
</evidence>
<dbReference type="GO" id="GO:0004867">
    <property type="term" value="F:serine-type endopeptidase inhibitor activity"/>
    <property type="evidence" value="ECO:0007669"/>
    <property type="project" value="UniProtKB-KW"/>
</dbReference>
<name>A0A2P4T8Z3_BAMTH</name>
<dbReference type="Pfam" id="PF06668">
    <property type="entry name" value="ITI_HC_C"/>
    <property type="match status" value="1"/>
</dbReference>